<sequence>MRRPALILAAIAYLMTPPARADAPTCGGTFVNPITDICWSCLFPISLGAAPIWPSSRPDTANPPSPICTCPIPLPPFVRIGLSIGYWEPVRLMDVTKKPYCFANLGGTRIDLGLSIGAKSSGQSDNEDDVGSWHVHYYMYPLIYWLELLTDFGCMQTADFDLLYLTEIDPLWNNDELTFLLNPEAVVFANPIAQAACAADCVAASAHLPVDQLFWCAGCHGSMYPMDGNIAAEYGHVQGASLAAERFLYKLHRQGIGWQHSGSGHVCQNWPNPMIKKSEYRLQLVNPVPNVAGRWACPTLGASNVLYEIGRTIPVIGEDYGFLVWQKENCCVF</sequence>
<evidence type="ECO:0000313" key="2">
    <source>
        <dbReference type="EMBL" id="ADM08214.1"/>
    </source>
</evidence>
<dbReference type="HOGENOM" id="CLU_058410_0_0_5"/>
<dbReference type="NCBIfam" id="NF010297">
    <property type="entry name" value="PRK13737.1"/>
    <property type="match status" value="1"/>
</dbReference>
<evidence type="ECO:0000313" key="3">
    <source>
        <dbReference type="Proteomes" id="UP000001302"/>
    </source>
</evidence>
<organism evidence="2 3">
    <name type="scientific">Parvularcula bermudensis (strain ATCC BAA-594 / HTCC2503 / KCTC 12087)</name>
    <dbReference type="NCBI Taxonomy" id="314260"/>
    <lineage>
        <taxon>Bacteria</taxon>
        <taxon>Pseudomonadati</taxon>
        <taxon>Pseudomonadota</taxon>
        <taxon>Alphaproteobacteria</taxon>
        <taxon>Parvularculales</taxon>
        <taxon>Parvularculaceae</taxon>
        <taxon>Parvularcula</taxon>
    </lineage>
</organism>
<dbReference type="AlphaFoldDB" id="E0TB05"/>
<name>E0TB05_PARBH</name>
<dbReference type="EMBL" id="CP002156">
    <property type="protein sequence ID" value="ADM08214.1"/>
    <property type="molecule type" value="Genomic_DNA"/>
</dbReference>
<gene>
    <name evidence="2" type="ordered locus">PB2503_00667</name>
</gene>
<dbReference type="STRING" id="314260.PB2503_00667"/>
<dbReference type="KEGG" id="pbr:PB2503_00667"/>
<feature type="chain" id="PRO_5003140475" evidence="1">
    <location>
        <begin position="22"/>
        <end position="333"/>
    </location>
</feature>
<reference evidence="2 3" key="2">
    <citation type="journal article" date="2011" name="J. Bacteriol.">
        <title>Complete genome sequence of strain HTCC2503T of Parvularcula bermudensis, the type species of the order "Parvularculales" in the class Alphaproteobacteria.</title>
        <authorList>
            <person name="Oh H.M."/>
            <person name="Kang I."/>
            <person name="Vergin K.L."/>
            <person name="Kang D."/>
            <person name="Rhee K.H."/>
            <person name="Giovannoni S.J."/>
            <person name="Cho J.C."/>
        </authorList>
    </citation>
    <scope>NUCLEOTIDE SEQUENCE [LARGE SCALE GENOMIC DNA]</scope>
    <source>
        <strain evidence="3">ATCC BAA-594 / HTCC2503 / KCTC 12087</strain>
    </source>
</reference>
<protein>
    <submittedName>
        <fullName evidence="2">Putative conjugative transfer protein TraU</fullName>
    </submittedName>
</protein>
<proteinExistence type="predicted"/>
<dbReference type="Proteomes" id="UP000001302">
    <property type="component" value="Chromosome"/>
</dbReference>
<dbReference type="eggNOG" id="ENOG502Z7SA">
    <property type="taxonomic scope" value="Bacteria"/>
</dbReference>
<evidence type="ECO:0000256" key="1">
    <source>
        <dbReference type="SAM" id="SignalP"/>
    </source>
</evidence>
<keyword evidence="1" id="KW-0732">Signal</keyword>
<dbReference type="RefSeq" id="WP_013299188.1">
    <property type="nucleotide sequence ID" value="NC_014414.1"/>
</dbReference>
<dbReference type="InterPro" id="IPR009649">
    <property type="entry name" value="TraU"/>
</dbReference>
<feature type="signal peptide" evidence="1">
    <location>
        <begin position="1"/>
        <end position="21"/>
    </location>
</feature>
<reference evidence="3" key="1">
    <citation type="submission" date="2010-08" db="EMBL/GenBank/DDBJ databases">
        <title>Genome sequence of Parvularcula bermudensis HTCC2503.</title>
        <authorList>
            <person name="Kang D.-M."/>
            <person name="Oh H.-M."/>
            <person name="Cho J.-C."/>
        </authorList>
    </citation>
    <scope>NUCLEOTIDE SEQUENCE [LARGE SCALE GENOMIC DNA]</scope>
    <source>
        <strain evidence="3">ATCC BAA-594 / HTCC2503 / KCTC 12087</strain>
    </source>
</reference>
<dbReference type="OrthoDB" id="9788211at2"/>
<keyword evidence="3" id="KW-1185">Reference proteome</keyword>
<accession>E0TB05</accession>
<dbReference type="Pfam" id="PF06834">
    <property type="entry name" value="TraU"/>
    <property type="match status" value="1"/>
</dbReference>